<accession>A0A0F9W7N6</accession>
<proteinExistence type="predicted"/>
<dbReference type="VEuPathDB" id="MicrosporidiaDB:AAJ76_226000225"/>
<reference evidence="1 2" key="1">
    <citation type="journal article" date="2015" name="Environ. Microbiol.">
        <title>Genome analyses suggest the presence of polyploidy and recent human-driven expansions in eight global populations of the honeybee pathogen Nosema ceranae.</title>
        <authorList>
            <person name="Pelin A."/>
            <person name="Selman M."/>
            <person name="Aris-Brosou S."/>
            <person name="Farinelli L."/>
            <person name="Corradi N."/>
        </authorList>
    </citation>
    <scope>NUCLEOTIDE SEQUENCE [LARGE SCALE GENOMIC DNA]</scope>
    <source>
        <strain evidence="1 2">PA08 1199</strain>
    </source>
</reference>
<dbReference type="RefSeq" id="XP_024329543.1">
    <property type="nucleotide sequence ID" value="XM_024474664.1"/>
</dbReference>
<name>A0A0F9W7N6_9MICR</name>
<evidence type="ECO:0000313" key="1">
    <source>
        <dbReference type="EMBL" id="KKO73801.1"/>
    </source>
</evidence>
<sequence>MTQSPRCTVPIDCDKTFSSKISSIVRTFLLETSFRTKFMRFFPSTPPTNHCTLGMLSKVLDGLGINS</sequence>
<evidence type="ECO:0000313" key="2">
    <source>
        <dbReference type="Proteomes" id="UP000034350"/>
    </source>
</evidence>
<gene>
    <name evidence="1" type="ORF">AAJ76_226000225</name>
</gene>
<dbReference type="Proteomes" id="UP000034350">
    <property type="component" value="Unassembled WGS sequence"/>
</dbReference>
<protein>
    <submittedName>
        <fullName evidence="1">Uncharacterized protein</fullName>
    </submittedName>
</protein>
<organism evidence="1 2">
    <name type="scientific">Vairimorpha ceranae</name>
    <dbReference type="NCBI Taxonomy" id="40302"/>
    <lineage>
        <taxon>Eukaryota</taxon>
        <taxon>Fungi</taxon>
        <taxon>Fungi incertae sedis</taxon>
        <taxon>Microsporidia</taxon>
        <taxon>Nosematidae</taxon>
        <taxon>Vairimorpha</taxon>
    </lineage>
</organism>
<dbReference type="GeneID" id="36319589"/>
<dbReference type="EMBL" id="JPQZ01000226">
    <property type="protein sequence ID" value="KKO73801.1"/>
    <property type="molecule type" value="Genomic_DNA"/>
</dbReference>
<dbReference type="AlphaFoldDB" id="A0A0F9W7N6"/>
<keyword evidence="2" id="KW-1185">Reference proteome</keyword>
<comment type="caution">
    <text evidence="1">The sequence shown here is derived from an EMBL/GenBank/DDBJ whole genome shotgun (WGS) entry which is preliminary data.</text>
</comment>